<keyword evidence="1" id="KW-0472">Membrane</keyword>
<evidence type="ECO:0000313" key="2">
    <source>
        <dbReference type="EMBL" id="CAC5389512.1"/>
    </source>
</evidence>
<name>A0A6J8C130_MYTCO</name>
<evidence type="ECO:0000313" key="3">
    <source>
        <dbReference type="Proteomes" id="UP000507470"/>
    </source>
</evidence>
<sequence length="204" mass="23354">MTILDVHKCIFARTYVYTKLMRKRIFNKIEGIMVKTITSILLLFLCFGAVSANCRYPCFRFDAGTWVSDRSTFVWSCSDLSVLTLNGFDKRMCYARSGPFLVSRRGNTYRCIKYTAYNSKAGVSLVYITQPKTYFTEPSICDVCSGRYSPEVLIDERARQLIAAPLGCNRPPLCPIKDWFNDKPCGDSEPTFDDGFMCKRCINY</sequence>
<dbReference type="EMBL" id="CACVKT020004347">
    <property type="protein sequence ID" value="CAC5389512.1"/>
    <property type="molecule type" value="Genomic_DNA"/>
</dbReference>
<feature type="transmembrane region" description="Helical" evidence="1">
    <location>
        <begin position="32"/>
        <end position="52"/>
    </location>
</feature>
<dbReference type="AlphaFoldDB" id="A0A6J8C130"/>
<keyword evidence="1" id="KW-1133">Transmembrane helix</keyword>
<dbReference type="Proteomes" id="UP000507470">
    <property type="component" value="Unassembled WGS sequence"/>
</dbReference>
<protein>
    <submittedName>
        <fullName evidence="2">Uncharacterized protein</fullName>
    </submittedName>
</protein>
<keyword evidence="3" id="KW-1185">Reference proteome</keyword>
<dbReference type="OrthoDB" id="6136176at2759"/>
<reference evidence="2 3" key="1">
    <citation type="submission" date="2020-06" db="EMBL/GenBank/DDBJ databases">
        <authorList>
            <person name="Li R."/>
            <person name="Bekaert M."/>
        </authorList>
    </citation>
    <scope>NUCLEOTIDE SEQUENCE [LARGE SCALE GENOMIC DNA]</scope>
    <source>
        <strain evidence="3">wild</strain>
    </source>
</reference>
<gene>
    <name evidence="2" type="ORF">MCOR_24671</name>
</gene>
<organism evidence="2 3">
    <name type="scientific">Mytilus coruscus</name>
    <name type="common">Sea mussel</name>
    <dbReference type="NCBI Taxonomy" id="42192"/>
    <lineage>
        <taxon>Eukaryota</taxon>
        <taxon>Metazoa</taxon>
        <taxon>Spiralia</taxon>
        <taxon>Lophotrochozoa</taxon>
        <taxon>Mollusca</taxon>
        <taxon>Bivalvia</taxon>
        <taxon>Autobranchia</taxon>
        <taxon>Pteriomorphia</taxon>
        <taxon>Mytilida</taxon>
        <taxon>Mytiloidea</taxon>
        <taxon>Mytilidae</taxon>
        <taxon>Mytilinae</taxon>
        <taxon>Mytilus</taxon>
    </lineage>
</organism>
<keyword evidence="1" id="KW-0812">Transmembrane</keyword>
<accession>A0A6J8C130</accession>
<evidence type="ECO:0000256" key="1">
    <source>
        <dbReference type="SAM" id="Phobius"/>
    </source>
</evidence>
<proteinExistence type="predicted"/>